<dbReference type="CDD" id="cd02955">
    <property type="entry name" value="SSP411"/>
    <property type="match status" value="1"/>
</dbReference>
<dbReference type="PANTHER" id="PTHR42899">
    <property type="entry name" value="SPERMATOGENESIS-ASSOCIATED PROTEIN 20"/>
    <property type="match status" value="1"/>
</dbReference>
<reference evidence="2" key="2">
    <citation type="submission" date="2022-06" db="UniProtKB">
        <authorList>
            <consortium name="EnsemblMetazoa"/>
        </authorList>
    </citation>
    <scope>IDENTIFICATION</scope>
    <source>
        <strain evidence="2">PS312</strain>
    </source>
</reference>
<protein>
    <recommendedName>
        <fullName evidence="1">Spermatogenesis-associated protein 20-like TRX domain-containing protein</fullName>
    </recommendedName>
</protein>
<dbReference type="Proteomes" id="UP000005239">
    <property type="component" value="Unassembled WGS sequence"/>
</dbReference>
<accession>A0A8R1ZC94</accession>
<feature type="domain" description="Spermatogenesis-associated protein 20-like TRX" evidence="1">
    <location>
        <begin position="27"/>
        <end position="188"/>
    </location>
</feature>
<dbReference type="OrthoDB" id="1923667at2759"/>
<dbReference type="Gene3D" id="1.50.10.10">
    <property type="match status" value="1"/>
</dbReference>
<dbReference type="Pfam" id="PF03190">
    <property type="entry name" value="Thioredox_DsbH"/>
    <property type="match status" value="1"/>
</dbReference>
<name>A0A8R1ZC94_PRIPA</name>
<evidence type="ECO:0000313" key="3">
    <source>
        <dbReference type="Proteomes" id="UP000005239"/>
    </source>
</evidence>
<evidence type="ECO:0000313" key="2">
    <source>
        <dbReference type="EnsemblMetazoa" id="PPA47115.1"/>
    </source>
</evidence>
<dbReference type="PIRSF" id="PIRSF006402">
    <property type="entry name" value="UCP006402_thioredoxin"/>
    <property type="match status" value="1"/>
</dbReference>
<keyword evidence="3" id="KW-1185">Reference proteome</keyword>
<proteinExistence type="predicted"/>
<evidence type="ECO:0000259" key="1">
    <source>
        <dbReference type="Pfam" id="PF03190"/>
    </source>
</evidence>
<organism evidence="2 3">
    <name type="scientific">Pristionchus pacificus</name>
    <name type="common">Parasitic nematode worm</name>
    <dbReference type="NCBI Taxonomy" id="54126"/>
    <lineage>
        <taxon>Eukaryota</taxon>
        <taxon>Metazoa</taxon>
        <taxon>Ecdysozoa</taxon>
        <taxon>Nematoda</taxon>
        <taxon>Chromadorea</taxon>
        <taxon>Rhabditida</taxon>
        <taxon>Rhabditina</taxon>
        <taxon>Diplogasteromorpha</taxon>
        <taxon>Diplogasteroidea</taxon>
        <taxon>Neodiplogasteridae</taxon>
        <taxon>Pristionchus</taxon>
    </lineage>
</organism>
<dbReference type="EnsemblMetazoa" id="PPA47115.1">
    <property type="protein sequence ID" value="PPA47115.1"/>
    <property type="gene ID" value="WBGene00304973"/>
</dbReference>
<reference evidence="3" key="1">
    <citation type="journal article" date="2008" name="Nat. Genet.">
        <title>The Pristionchus pacificus genome provides a unique perspective on nematode lifestyle and parasitism.</title>
        <authorList>
            <person name="Dieterich C."/>
            <person name="Clifton S.W."/>
            <person name="Schuster L.N."/>
            <person name="Chinwalla A."/>
            <person name="Delehaunty K."/>
            <person name="Dinkelacker I."/>
            <person name="Fulton L."/>
            <person name="Fulton R."/>
            <person name="Godfrey J."/>
            <person name="Minx P."/>
            <person name="Mitreva M."/>
            <person name="Roeseler W."/>
            <person name="Tian H."/>
            <person name="Witte H."/>
            <person name="Yang S.P."/>
            <person name="Wilson R.K."/>
            <person name="Sommer R.J."/>
        </authorList>
    </citation>
    <scope>NUCLEOTIDE SEQUENCE [LARGE SCALE GENOMIC DNA]</scope>
    <source>
        <strain evidence="3">PS312</strain>
    </source>
</reference>
<dbReference type="InterPro" id="IPR024705">
    <property type="entry name" value="Ssp411"/>
</dbReference>
<dbReference type="Gene3D" id="3.40.30.10">
    <property type="entry name" value="Glutaredoxin"/>
    <property type="match status" value="1"/>
</dbReference>
<dbReference type="AlphaFoldDB" id="A0A8R1ZC94"/>
<sequence>MHWRSNLVRFLFSSRVLSNPFRSSSMDRLANTKSPYILQHKNNPVEWYPWGNEAFDRAKSLNRPIFLSVGYSTCHWCHVMERESFENQEVADILNANFVSIKVDREERPDVDKLYMSFIQALNGGGGGWPMSVFLTPNLAPITGGTYFPPENKWNQMGFKSILRFISQKWKEDPEHIKSSASEVLKAISSKTVSSQSGDPPTVEVCFMATYQKLKASFDEENGGFGDAPKFPKPVDLSFLLHFAQSQAKKRPEEAKEAIRMLTKTLHAVYHGGIHDHVGKGFHRYSVDAGWHVPHFEKMAYDQGQLLSIFSDVALLTGDDICKRAARDIVEYLDENLSQNDGGFWSAEDADSHEVKGAQHKKEGAFCVWEEEEVKKVLHGEMVDSIPLSDIVIPYYGIKKEGNAPAYTDPHDELKEQNILIMHNTHEEMSEILGVKSDKLREAIEKAKSLLFAHRSLRPKPHLDSKMVTSWQGLIISGLARAAIALADPMLARRAQLAVDFVKENVRSENGDLIRAVYTNEEGGIDHGEPIVAFADDYAFLIQGLLDLYETTLDEKLIEWAEELQRKMNEKFWEGDSGYFVSEEDVVAEAGTRMIDDQDGAEPCSSSVAMNNVVRLAELVETDEMVDQAEKIVSHAAPRLAKFPFILPRLLEGYERMEHGGIKIVLIAGEARDSMPFLSLIRQHLIPNLALIRLKPSESSWLSQRMPSLEAIRNTEKPSVFICEDHACGLPITTVEDLKKRLEELSRRSILVE</sequence>
<dbReference type="InterPro" id="IPR008928">
    <property type="entry name" value="6-hairpin_glycosidase_sf"/>
</dbReference>
<dbReference type="PANTHER" id="PTHR42899:SF1">
    <property type="entry name" value="SPERMATOGENESIS-ASSOCIATED PROTEIN 20"/>
    <property type="match status" value="1"/>
</dbReference>
<dbReference type="InterPro" id="IPR036249">
    <property type="entry name" value="Thioredoxin-like_sf"/>
</dbReference>
<dbReference type="SUPFAM" id="SSF48208">
    <property type="entry name" value="Six-hairpin glycosidases"/>
    <property type="match status" value="1"/>
</dbReference>
<gene>
    <name evidence="2" type="primary">WBGene00304973</name>
</gene>
<dbReference type="SUPFAM" id="SSF52833">
    <property type="entry name" value="Thioredoxin-like"/>
    <property type="match status" value="1"/>
</dbReference>
<dbReference type="InterPro" id="IPR012341">
    <property type="entry name" value="6hp_glycosidase-like_sf"/>
</dbReference>
<dbReference type="InterPro" id="IPR004879">
    <property type="entry name" value="Ssp411-like_TRX"/>
</dbReference>
<dbReference type="GO" id="GO:0005975">
    <property type="term" value="P:carbohydrate metabolic process"/>
    <property type="evidence" value="ECO:0007669"/>
    <property type="project" value="InterPro"/>
</dbReference>